<reference evidence="2" key="1">
    <citation type="submission" date="2020-03" db="EMBL/GenBank/DDBJ databases">
        <authorList>
            <person name="Zhang R."/>
        </authorList>
    </citation>
    <scope>NUCLEOTIDE SEQUENCE</scope>
</reference>
<dbReference type="EMBL" id="GILB01002326">
    <property type="protein sequence ID" value="NUU82659.1"/>
    <property type="molecule type" value="Transcribed_RNA"/>
</dbReference>
<feature type="region of interest" description="Disordered" evidence="1">
    <location>
        <begin position="39"/>
        <end position="58"/>
    </location>
</feature>
<sequence length="100" mass="10884">MLVLQTPDFQGCKAAHELRSQSKLMMDLYNQMTTAAGLGKNVGGRQLPDRHRDGGIQQPSHISAETFTSRMKSEEAMLSVGQFVVGNSLHGQVVDQIITG</sequence>
<dbReference type="AlphaFoldDB" id="A0A6M2EGY7"/>
<evidence type="ECO:0000256" key="1">
    <source>
        <dbReference type="SAM" id="MobiDB-lite"/>
    </source>
</evidence>
<dbReference type="PANTHER" id="PTHR35459">
    <property type="entry name" value="T1N6.14 PROTEIN"/>
    <property type="match status" value="1"/>
</dbReference>
<evidence type="ECO:0000313" key="2">
    <source>
        <dbReference type="EMBL" id="NUU82659.1"/>
    </source>
</evidence>
<proteinExistence type="predicted"/>
<accession>A0A6M2EGY7</accession>
<name>A0A6M2EGY7_9ROSI</name>
<protein>
    <submittedName>
        <fullName evidence="2">Uncharacterized protein</fullName>
    </submittedName>
</protein>
<organism evidence="2">
    <name type="scientific">Populus davidiana</name>
    <dbReference type="NCBI Taxonomy" id="266767"/>
    <lineage>
        <taxon>Eukaryota</taxon>
        <taxon>Viridiplantae</taxon>
        <taxon>Streptophyta</taxon>
        <taxon>Embryophyta</taxon>
        <taxon>Tracheophyta</taxon>
        <taxon>Spermatophyta</taxon>
        <taxon>Magnoliopsida</taxon>
        <taxon>eudicotyledons</taxon>
        <taxon>Gunneridae</taxon>
        <taxon>Pentapetalae</taxon>
        <taxon>rosids</taxon>
        <taxon>fabids</taxon>
        <taxon>Malpighiales</taxon>
        <taxon>Salicaceae</taxon>
        <taxon>Saliceae</taxon>
        <taxon>Populus</taxon>
    </lineage>
</organism>
<dbReference type="PANTHER" id="PTHR35459:SF4">
    <property type="match status" value="1"/>
</dbReference>